<dbReference type="InterPro" id="IPR000792">
    <property type="entry name" value="Tscrpt_reg_LuxR_C"/>
</dbReference>
<feature type="modified residue" description="4-aspartylphosphate" evidence="3">
    <location>
        <position position="57"/>
    </location>
</feature>
<keyword evidence="7" id="KW-1185">Reference proteome</keyword>
<evidence type="ECO:0000259" key="4">
    <source>
        <dbReference type="PROSITE" id="PS50043"/>
    </source>
</evidence>
<feature type="domain" description="HTH luxR-type" evidence="4">
    <location>
        <begin position="155"/>
        <end position="220"/>
    </location>
</feature>
<dbReference type="SMART" id="SM00421">
    <property type="entry name" value="HTH_LUXR"/>
    <property type="match status" value="1"/>
</dbReference>
<evidence type="ECO:0000313" key="6">
    <source>
        <dbReference type="EMBL" id="QXI18854.1"/>
    </source>
</evidence>
<dbReference type="SMART" id="SM00448">
    <property type="entry name" value="REC"/>
    <property type="match status" value="1"/>
</dbReference>
<dbReference type="PANTHER" id="PTHR43214:SF17">
    <property type="entry name" value="TRANSCRIPTIONAL REGULATORY PROTEIN RCSB"/>
    <property type="match status" value="1"/>
</dbReference>
<dbReference type="SUPFAM" id="SSF46894">
    <property type="entry name" value="C-terminal effector domain of the bipartite response regulators"/>
    <property type="match status" value="1"/>
</dbReference>
<dbReference type="SUPFAM" id="SSF52172">
    <property type="entry name" value="CheY-like"/>
    <property type="match status" value="1"/>
</dbReference>
<dbReference type="KEGG" id="phv:HU739_007600"/>
<dbReference type="PRINTS" id="PR00038">
    <property type="entry name" value="HTHLUXR"/>
</dbReference>
<evidence type="ECO:0000256" key="3">
    <source>
        <dbReference type="PROSITE-ProRule" id="PRU00169"/>
    </source>
</evidence>
<evidence type="ECO:0000259" key="5">
    <source>
        <dbReference type="PROSITE" id="PS50110"/>
    </source>
</evidence>
<accession>A0A9E6P2N0</accession>
<dbReference type="InterPro" id="IPR001789">
    <property type="entry name" value="Sig_transdc_resp-reg_receiver"/>
</dbReference>
<feature type="domain" description="Response regulatory" evidence="5">
    <location>
        <begin position="6"/>
        <end position="122"/>
    </location>
</feature>
<dbReference type="CDD" id="cd06170">
    <property type="entry name" value="LuxR_C_like"/>
    <property type="match status" value="1"/>
</dbReference>
<proteinExistence type="predicted"/>
<dbReference type="InterPro" id="IPR058245">
    <property type="entry name" value="NreC/VraR/RcsB-like_REC"/>
</dbReference>
<gene>
    <name evidence="6" type="ORF">HU739_007600</name>
</gene>
<dbReference type="InterPro" id="IPR039420">
    <property type="entry name" value="WalR-like"/>
</dbReference>
<evidence type="ECO:0000256" key="1">
    <source>
        <dbReference type="ARBA" id="ARBA00022553"/>
    </source>
</evidence>
<keyword evidence="1 3" id="KW-0597">Phosphoprotein</keyword>
<evidence type="ECO:0000313" key="7">
    <source>
        <dbReference type="Proteomes" id="UP000631521"/>
    </source>
</evidence>
<dbReference type="InterPro" id="IPR016032">
    <property type="entry name" value="Sig_transdc_resp-reg_C-effctor"/>
</dbReference>
<dbReference type="Gene3D" id="3.40.50.2300">
    <property type="match status" value="1"/>
</dbReference>
<dbReference type="GO" id="GO:0006355">
    <property type="term" value="P:regulation of DNA-templated transcription"/>
    <property type="evidence" value="ECO:0007669"/>
    <property type="project" value="InterPro"/>
</dbReference>
<sequence>MLNTIRVGVLDEQEVVRYGLCNHLASQSGMIVVGSYRSAGHALQAADQGELDLLLMDHRLNHSDSIGLIKTLNKDYPALKVLVLMAQPNTAVASLLLTAGGHGVVSKTQPLGVYVEAVRAVAAGESYCCTGSMADASQCQSVSGAGAQADHPGTQLLGHPMLSLREREVLRLCISGMTVTQIAIMFERSVKTVSAQKLTAYRKLGLKNDMELFKRLSRRGT</sequence>
<dbReference type="PROSITE" id="PS50110">
    <property type="entry name" value="RESPONSE_REGULATORY"/>
    <property type="match status" value="1"/>
</dbReference>
<keyword evidence="2" id="KW-0238">DNA-binding</keyword>
<evidence type="ECO:0000256" key="2">
    <source>
        <dbReference type="ARBA" id="ARBA00023125"/>
    </source>
</evidence>
<protein>
    <submittedName>
        <fullName evidence="6">Response regulator transcription factor</fullName>
    </submittedName>
</protein>
<reference evidence="6 7" key="1">
    <citation type="journal article" date="2020" name="Microorganisms">
        <title>Reliable Identification of Environmental Pseudomonas Isolates Using the rpoD Gene.</title>
        <authorList>
            <consortium name="The Broad Institute Genome Sequencing Platform"/>
            <person name="Girard L."/>
            <person name="Lood C."/>
            <person name="Rokni-Zadeh H."/>
            <person name="van Noort V."/>
            <person name="Lavigne R."/>
            <person name="De Mot R."/>
        </authorList>
    </citation>
    <scope>NUCLEOTIDE SEQUENCE [LARGE SCALE GENOMIC DNA]</scope>
    <source>
        <strain evidence="6 7">SWRI65</strain>
    </source>
</reference>
<dbReference type="Pfam" id="PF00196">
    <property type="entry name" value="GerE"/>
    <property type="match status" value="1"/>
</dbReference>
<dbReference type="PROSITE" id="PS50043">
    <property type="entry name" value="HTH_LUXR_2"/>
    <property type="match status" value="1"/>
</dbReference>
<dbReference type="EMBL" id="CP077091">
    <property type="protein sequence ID" value="QXI18854.1"/>
    <property type="molecule type" value="Genomic_DNA"/>
</dbReference>
<reference evidence="6 7" key="2">
    <citation type="journal article" date="2021" name="Microorganisms">
        <title>The Ever-Expanding Pseudomonas Genus: Description of 43 New Species and Partition of the Pseudomonas putida Group.</title>
        <authorList>
            <person name="Girard L."/>
            <person name="Lood C."/>
            <person name="Hofte M."/>
            <person name="Vandamme P."/>
            <person name="Rokni-Zadeh H."/>
            <person name="van Noort V."/>
            <person name="Lavigne R."/>
            <person name="De Mot R."/>
        </authorList>
    </citation>
    <scope>NUCLEOTIDE SEQUENCE [LARGE SCALE GENOMIC DNA]</scope>
    <source>
        <strain evidence="6 7">SWRI65</strain>
    </source>
</reference>
<dbReference type="GO" id="GO:0003677">
    <property type="term" value="F:DNA binding"/>
    <property type="evidence" value="ECO:0007669"/>
    <property type="project" value="UniProtKB-KW"/>
</dbReference>
<dbReference type="PANTHER" id="PTHR43214">
    <property type="entry name" value="TWO-COMPONENT RESPONSE REGULATOR"/>
    <property type="match status" value="1"/>
</dbReference>
<organism evidence="6 7">
    <name type="scientific">Pseudomonas hamedanensis</name>
    <dbReference type="NCBI Taxonomy" id="2745504"/>
    <lineage>
        <taxon>Bacteria</taxon>
        <taxon>Pseudomonadati</taxon>
        <taxon>Pseudomonadota</taxon>
        <taxon>Gammaproteobacteria</taxon>
        <taxon>Pseudomonadales</taxon>
        <taxon>Pseudomonadaceae</taxon>
        <taxon>Pseudomonas</taxon>
    </lineage>
</organism>
<dbReference type="Pfam" id="PF00072">
    <property type="entry name" value="Response_reg"/>
    <property type="match status" value="1"/>
</dbReference>
<dbReference type="RefSeq" id="WP_186552404.1">
    <property type="nucleotide sequence ID" value="NZ_CP077091.1"/>
</dbReference>
<dbReference type="CDD" id="cd17535">
    <property type="entry name" value="REC_NarL-like"/>
    <property type="match status" value="1"/>
</dbReference>
<dbReference type="GO" id="GO:0000160">
    <property type="term" value="P:phosphorelay signal transduction system"/>
    <property type="evidence" value="ECO:0007669"/>
    <property type="project" value="InterPro"/>
</dbReference>
<dbReference type="AlphaFoldDB" id="A0A9E6P2N0"/>
<dbReference type="InterPro" id="IPR011006">
    <property type="entry name" value="CheY-like_superfamily"/>
</dbReference>
<dbReference type="Proteomes" id="UP000631521">
    <property type="component" value="Chromosome"/>
</dbReference>
<name>A0A9E6P2N0_9PSED</name>